<dbReference type="EMBL" id="JAAXOQ010000047">
    <property type="protein sequence ID" value="NKY20873.1"/>
    <property type="molecule type" value="Genomic_DNA"/>
</dbReference>
<keyword evidence="1" id="KW-1133">Transmembrane helix</keyword>
<dbReference type="Proteomes" id="UP000582646">
    <property type="component" value="Unassembled WGS sequence"/>
</dbReference>
<protein>
    <submittedName>
        <fullName evidence="2">Uncharacterized protein</fullName>
    </submittedName>
</protein>
<evidence type="ECO:0000256" key="1">
    <source>
        <dbReference type="SAM" id="Phobius"/>
    </source>
</evidence>
<keyword evidence="1" id="KW-0812">Transmembrane</keyword>
<accession>A0A846X704</accession>
<organism evidence="2 3">
    <name type="scientific">Tsukamurella spumae</name>
    <dbReference type="NCBI Taxonomy" id="44753"/>
    <lineage>
        <taxon>Bacteria</taxon>
        <taxon>Bacillati</taxon>
        <taxon>Actinomycetota</taxon>
        <taxon>Actinomycetes</taxon>
        <taxon>Mycobacteriales</taxon>
        <taxon>Tsukamurellaceae</taxon>
        <taxon>Tsukamurella</taxon>
    </lineage>
</organism>
<gene>
    <name evidence="2" type="ORF">HF999_21180</name>
</gene>
<sequence length="57" mass="5866">MAKAPAQPGLWRRGWVWKTVAAVVIFVAGVSVGMSGDRDSQCESLGPAPAVSVAVTP</sequence>
<comment type="caution">
    <text evidence="2">The sequence shown here is derived from an EMBL/GenBank/DDBJ whole genome shotgun (WGS) entry which is preliminary data.</text>
</comment>
<feature type="transmembrane region" description="Helical" evidence="1">
    <location>
        <begin position="15"/>
        <end position="34"/>
    </location>
</feature>
<proteinExistence type="predicted"/>
<keyword evidence="1" id="KW-0472">Membrane</keyword>
<dbReference type="AlphaFoldDB" id="A0A846X704"/>
<dbReference type="RefSeq" id="WP_168547778.1">
    <property type="nucleotide sequence ID" value="NZ_BAAAKS010000023.1"/>
</dbReference>
<reference evidence="2 3" key="1">
    <citation type="submission" date="2020-04" db="EMBL/GenBank/DDBJ databases">
        <title>MicrobeNet Type strains.</title>
        <authorList>
            <person name="Nicholson A.C."/>
        </authorList>
    </citation>
    <scope>NUCLEOTIDE SEQUENCE [LARGE SCALE GENOMIC DNA]</scope>
    <source>
        <strain evidence="2 3">DSM 44113</strain>
    </source>
</reference>
<evidence type="ECO:0000313" key="3">
    <source>
        <dbReference type="Proteomes" id="UP000582646"/>
    </source>
</evidence>
<keyword evidence="3" id="KW-1185">Reference proteome</keyword>
<name>A0A846X704_9ACTN</name>
<evidence type="ECO:0000313" key="2">
    <source>
        <dbReference type="EMBL" id="NKY20873.1"/>
    </source>
</evidence>